<evidence type="ECO:0000256" key="1">
    <source>
        <dbReference type="SAM" id="SignalP"/>
    </source>
</evidence>
<feature type="chain" id="PRO_5019111492" evidence="1">
    <location>
        <begin position="34"/>
        <end position="205"/>
    </location>
</feature>
<name>A0A410X2X0_9BACL</name>
<protein>
    <submittedName>
        <fullName evidence="3">Uncharacterized protein</fullName>
    </submittedName>
</protein>
<evidence type="ECO:0000313" key="5">
    <source>
        <dbReference type="Proteomes" id="UP001527202"/>
    </source>
</evidence>
<organism evidence="3 4">
    <name type="scientific">Paenibacillus chitinolyticus</name>
    <dbReference type="NCBI Taxonomy" id="79263"/>
    <lineage>
        <taxon>Bacteria</taxon>
        <taxon>Bacillati</taxon>
        <taxon>Bacillota</taxon>
        <taxon>Bacilli</taxon>
        <taxon>Bacillales</taxon>
        <taxon>Paenibacillaceae</taxon>
        <taxon>Paenibacillus</taxon>
    </lineage>
</organism>
<sequence>MTKLNFRARTALIALLCTAAAGFVPASAVSAQAAGTGLSSFDTSGAGSSGIILPGGPWTARLQATPSHAVPPSSGAFSREIRAQLYDVDKQKVVETLIVTDEIRTEASRWLASIKDIAVQTKIDNVQGVVLKLPLDPPLAINNRWMQGSSNELFLFLDPSRLNEPLLLVFSTTGKPFLFKTSVQVKPFLEKERLLRYLKPVPASG</sequence>
<dbReference type="GeneID" id="95378251"/>
<keyword evidence="1" id="KW-0732">Signal</keyword>
<dbReference type="Proteomes" id="UP001527202">
    <property type="component" value="Unassembled WGS sequence"/>
</dbReference>
<dbReference type="KEGG" id="pchi:PC41400_26020"/>
<gene>
    <name evidence="2" type="ORF">M5X16_26435</name>
    <name evidence="3" type="ORF">PC41400_26020</name>
</gene>
<reference evidence="3 4" key="1">
    <citation type="submission" date="2018-01" db="EMBL/GenBank/DDBJ databases">
        <title>The whole genome sequencing and assembly of Paenibacillus chitinolyticus KCCM 41400 strain.</title>
        <authorList>
            <person name="Kim J.-Y."/>
            <person name="Park M.-K."/>
            <person name="Lee Y.-J."/>
            <person name="Yi H."/>
            <person name="Bahn Y.-S."/>
            <person name="Kim J.F."/>
            <person name="Lee D.-W."/>
        </authorList>
    </citation>
    <scope>NUCLEOTIDE SEQUENCE [LARGE SCALE GENOMIC DNA]</scope>
    <source>
        <strain evidence="3 4">KCCM 41400</strain>
    </source>
</reference>
<feature type="signal peptide" evidence="1">
    <location>
        <begin position="1"/>
        <end position="33"/>
    </location>
</feature>
<evidence type="ECO:0000313" key="4">
    <source>
        <dbReference type="Proteomes" id="UP000288943"/>
    </source>
</evidence>
<dbReference type="EMBL" id="CP026520">
    <property type="protein sequence ID" value="QAV20956.1"/>
    <property type="molecule type" value="Genomic_DNA"/>
</dbReference>
<dbReference type="OrthoDB" id="2655927at2"/>
<keyword evidence="5" id="KW-1185">Reference proteome</keyword>
<dbReference type="Proteomes" id="UP000288943">
    <property type="component" value="Chromosome"/>
</dbReference>
<evidence type="ECO:0000313" key="2">
    <source>
        <dbReference type="EMBL" id="MCY9599283.1"/>
    </source>
</evidence>
<evidence type="ECO:0000313" key="3">
    <source>
        <dbReference type="EMBL" id="QAV20956.1"/>
    </source>
</evidence>
<dbReference type="AlphaFoldDB" id="A0A410X2X0"/>
<dbReference type="EMBL" id="JAMDMJ010000042">
    <property type="protein sequence ID" value="MCY9599283.1"/>
    <property type="molecule type" value="Genomic_DNA"/>
</dbReference>
<proteinExistence type="predicted"/>
<reference evidence="2 5" key="2">
    <citation type="submission" date="2022-05" db="EMBL/GenBank/DDBJ databases">
        <title>Genome Sequencing of Bee-Associated Microbes.</title>
        <authorList>
            <person name="Dunlap C."/>
        </authorList>
    </citation>
    <scope>NUCLEOTIDE SEQUENCE [LARGE SCALE GENOMIC DNA]</scope>
    <source>
        <strain evidence="2 5">NRRL B-23120</strain>
    </source>
</reference>
<accession>A0A410X2X0</accession>
<dbReference type="RefSeq" id="WP_042233639.1">
    <property type="nucleotide sequence ID" value="NZ_CP026520.1"/>
</dbReference>